<organism evidence="7 8">
    <name type="scientific">Lyophyllum shimeji</name>
    <name type="common">Hon-shimeji</name>
    <name type="synonym">Tricholoma shimeji</name>
    <dbReference type="NCBI Taxonomy" id="47721"/>
    <lineage>
        <taxon>Eukaryota</taxon>
        <taxon>Fungi</taxon>
        <taxon>Dikarya</taxon>
        <taxon>Basidiomycota</taxon>
        <taxon>Agaricomycotina</taxon>
        <taxon>Agaricomycetes</taxon>
        <taxon>Agaricomycetidae</taxon>
        <taxon>Agaricales</taxon>
        <taxon>Tricholomatineae</taxon>
        <taxon>Lyophyllaceae</taxon>
        <taxon>Lyophyllum</taxon>
    </lineage>
</organism>
<dbReference type="Pfam" id="PF00400">
    <property type="entry name" value="WD40"/>
    <property type="match status" value="2"/>
</dbReference>
<dbReference type="Proteomes" id="UP001063166">
    <property type="component" value="Unassembled WGS sequence"/>
</dbReference>
<comment type="caution">
    <text evidence="7">The sequence shown here is derived from an EMBL/GenBank/DDBJ whole genome shotgun (WGS) entry which is preliminary data.</text>
</comment>
<evidence type="ECO:0000256" key="6">
    <source>
        <dbReference type="PROSITE-ProRule" id="PRU00221"/>
    </source>
</evidence>
<evidence type="ECO:0000256" key="3">
    <source>
        <dbReference type="ARBA" id="ARBA00022737"/>
    </source>
</evidence>
<accession>A0A9P3PHC2</accession>
<evidence type="ECO:0000256" key="4">
    <source>
        <dbReference type="ARBA" id="ARBA00023015"/>
    </source>
</evidence>
<protein>
    <submittedName>
        <fullName evidence="7">WD domain, G-beta repeat</fullName>
    </submittedName>
</protein>
<dbReference type="PROSITE" id="PS50294">
    <property type="entry name" value="WD_REPEATS_REGION"/>
    <property type="match status" value="1"/>
</dbReference>
<dbReference type="InterPro" id="IPR036322">
    <property type="entry name" value="WD40_repeat_dom_sf"/>
</dbReference>
<dbReference type="Gene3D" id="2.130.10.10">
    <property type="entry name" value="YVTN repeat-like/Quinoprotein amine dehydrogenase"/>
    <property type="match status" value="1"/>
</dbReference>
<dbReference type="PANTHER" id="PTHR10253">
    <property type="entry name" value="POLYCOMB PROTEIN"/>
    <property type="match status" value="1"/>
</dbReference>
<dbReference type="InterPro" id="IPR001680">
    <property type="entry name" value="WD40_rpt"/>
</dbReference>
<keyword evidence="5" id="KW-0804">Transcription</keyword>
<keyword evidence="8" id="KW-1185">Reference proteome</keyword>
<keyword evidence="3" id="KW-0677">Repeat</keyword>
<dbReference type="SMART" id="SM00320">
    <property type="entry name" value="WD40"/>
    <property type="match status" value="3"/>
</dbReference>
<sequence>MLQPESVPWYKVRTSPPPFSLAKKISSTRSLTDNPPASPFRTIAFFPWTHDSLQTLWNGHHDISPAEWTSMIDEFSDAVAVGSDHKMYVFFTRQANKNPLCYKLPKSDEDLKALPTDCVNVAWALNPHPMEPLEPLLLFSYLNLLHIYNIKRQGLAGYLRGHGSAITSIVVHPINANLFCTTSRDYTTRIYDLRLPPHQFPNNPCWPPGTSPSLAGAAHGLHMTEVEGKGIGRCIIVLMGGRSGGHQAAVLGAAFHPDFPIIATCGLDRLVKIWHVPRAFPEVLAREDKPLFSSSRIHKARVLSVTWLQPDLLLTHSAPAIMRNPPDNPDVRASYLEPGQLVVWRWLGLNRFFPPGREDVRQDVLRGCASDYQESNSFKIISAVSFPKVPTQFDVPMLHVYQSPSHDPIVLFTYPKSNVIRMFNVIHMQPRKPPPFPLEPGLVEQTQLRSDDESPLLPPRDIPPEIATWEITTGTKASADLESLTACAMGMDGTTIIGVGVKGSMWIWKARRLTLANN</sequence>
<gene>
    <name evidence="7" type="ORF">LshimejAT787_0303850</name>
</gene>
<feature type="repeat" description="WD" evidence="6">
    <location>
        <begin position="159"/>
        <end position="194"/>
    </location>
</feature>
<dbReference type="InterPro" id="IPR051243">
    <property type="entry name" value="PcG_WD-repeat"/>
</dbReference>
<dbReference type="InterPro" id="IPR015943">
    <property type="entry name" value="WD40/YVTN_repeat-like_dom_sf"/>
</dbReference>
<dbReference type="EMBL" id="BRPK01000003">
    <property type="protein sequence ID" value="GLB36097.1"/>
    <property type="molecule type" value="Genomic_DNA"/>
</dbReference>
<dbReference type="SUPFAM" id="SSF50978">
    <property type="entry name" value="WD40 repeat-like"/>
    <property type="match status" value="1"/>
</dbReference>
<evidence type="ECO:0000256" key="2">
    <source>
        <dbReference type="ARBA" id="ARBA00022574"/>
    </source>
</evidence>
<reference evidence="7" key="1">
    <citation type="submission" date="2022-07" db="EMBL/GenBank/DDBJ databases">
        <title>The genome of Lyophyllum shimeji provides insight into the initial evolution of ectomycorrhizal fungal genome.</title>
        <authorList>
            <person name="Kobayashi Y."/>
            <person name="Shibata T."/>
            <person name="Hirakawa H."/>
            <person name="Shigenobu S."/>
            <person name="Nishiyama T."/>
            <person name="Yamada A."/>
            <person name="Hasebe M."/>
            <person name="Kawaguchi M."/>
        </authorList>
    </citation>
    <scope>NUCLEOTIDE SEQUENCE</scope>
    <source>
        <strain evidence="7">AT787</strain>
    </source>
</reference>
<evidence type="ECO:0000313" key="8">
    <source>
        <dbReference type="Proteomes" id="UP001063166"/>
    </source>
</evidence>
<feature type="repeat" description="WD" evidence="6">
    <location>
        <begin position="243"/>
        <end position="276"/>
    </location>
</feature>
<keyword evidence="2 6" id="KW-0853">WD repeat</keyword>
<evidence type="ECO:0000256" key="1">
    <source>
        <dbReference type="ARBA" id="ARBA00008075"/>
    </source>
</evidence>
<dbReference type="OrthoDB" id="7318948at2759"/>
<evidence type="ECO:0000256" key="5">
    <source>
        <dbReference type="ARBA" id="ARBA00023163"/>
    </source>
</evidence>
<keyword evidence="4" id="KW-0805">Transcription regulation</keyword>
<dbReference type="PROSITE" id="PS50082">
    <property type="entry name" value="WD_REPEATS_2"/>
    <property type="match status" value="2"/>
</dbReference>
<evidence type="ECO:0000313" key="7">
    <source>
        <dbReference type="EMBL" id="GLB36097.1"/>
    </source>
</evidence>
<comment type="similarity">
    <text evidence="1">Belongs to the WD repeat ESC family.</text>
</comment>
<proteinExistence type="inferred from homology"/>
<name>A0A9P3PHC2_LYOSH</name>
<dbReference type="AlphaFoldDB" id="A0A9P3PHC2"/>